<protein>
    <recommendedName>
        <fullName evidence="3">Zn(2)-C6 fungal-type domain-containing protein</fullName>
    </recommendedName>
</protein>
<evidence type="ECO:0000313" key="4">
    <source>
        <dbReference type="EMBL" id="KAK3358721.1"/>
    </source>
</evidence>
<keyword evidence="5" id="KW-1185">Reference proteome</keyword>
<dbReference type="InterPro" id="IPR007219">
    <property type="entry name" value="XnlR_reg_dom"/>
</dbReference>
<dbReference type="AlphaFoldDB" id="A0AAJ0HNU0"/>
<dbReference type="CDD" id="cd00067">
    <property type="entry name" value="GAL4"/>
    <property type="match status" value="1"/>
</dbReference>
<dbReference type="InterPro" id="IPR036864">
    <property type="entry name" value="Zn2-C6_fun-type_DNA-bd_sf"/>
</dbReference>
<dbReference type="Pfam" id="PF00172">
    <property type="entry name" value="Zn_clus"/>
    <property type="match status" value="1"/>
</dbReference>
<comment type="caution">
    <text evidence="4">The sequence shown here is derived from an EMBL/GenBank/DDBJ whole genome shotgun (WGS) entry which is preliminary data.</text>
</comment>
<keyword evidence="1" id="KW-0479">Metal-binding</keyword>
<name>A0AAJ0HNU0_9PEZI</name>
<evidence type="ECO:0000259" key="3">
    <source>
        <dbReference type="PROSITE" id="PS50048"/>
    </source>
</evidence>
<dbReference type="PANTHER" id="PTHR47256:SF1">
    <property type="entry name" value="ZN(II)2CYS6 TRANSCRIPTION FACTOR (EUROFUNG)"/>
    <property type="match status" value="1"/>
</dbReference>
<dbReference type="GO" id="GO:0003677">
    <property type="term" value="F:DNA binding"/>
    <property type="evidence" value="ECO:0007669"/>
    <property type="project" value="InterPro"/>
</dbReference>
<evidence type="ECO:0000256" key="1">
    <source>
        <dbReference type="ARBA" id="ARBA00022723"/>
    </source>
</evidence>
<dbReference type="InterPro" id="IPR053187">
    <property type="entry name" value="Notoamide_regulator"/>
</dbReference>
<proteinExistence type="predicted"/>
<dbReference type="Pfam" id="PF04082">
    <property type="entry name" value="Fungal_trans"/>
    <property type="match status" value="1"/>
</dbReference>
<reference evidence="4" key="1">
    <citation type="journal article" date="2023" name="Mol. Phylogenet. Evol.">
        <title>Genome-scale phylogeny and comparative genomics of the fungal order Sordariales.</title>
        <authorList>
            <person name="Hensen N."/>
            <person name="Bonometti L."/>
            <person name="Westerberg I."/>
            <person name="Brannstrom I.O."/>
            <person name="Guillou S."/>
            <person name="Cros-Aarteil S."/>
            <person name="Calhoun S."/>
            <person name="Haridas S."/>
            <person name="Kuo A."/>
            <person name="Mondo S."/>
            <person name="Pangilinan J."/>
            <person name="Riley R."/>
            <person name="LaButti K."/>
            <person name="Andreopoulos B."/>
            <person name="Lipzen A."/>
            <person name="Chen C."/>
            <person name="Yan M."/>
            <person name="Daum C."/>
            <person name="Ng V."/>
            <person name="Clum A."/>
            <person name="Steindorff A."/>
            <person name="Ohm R.A."/>
            <person name="Martin F."/>
            <person name="Silar P."/>
            <person name="Natvig D.O."/>
            <person name="Lalanne C."/>
            <person name="Gautier V."/>
            <person name="Ament-Velasquez S.L."/>
            <person name="Kruys A."/>
            <person name="Hutchinson M.I."/>
            <person name="Powell A.J."/>
            <person name="Barry K."/>
            <person name="Miller A.N."/>
            <person name="Grigoriev I.V."/>
            <person name="Debuchy R."/>
            <person name="Gladieux P."/>
            <person name="Hiltunen Thoren M."/>
            <person name="Johannesson H."/>
        </authorList>
    </citation>
    <scope>NUCLEOTIDE SEQUENCE</scope>
    <source>
        <strain evidence="4">CBS 955.72</strain>
    </source>
</reference>
<dbReference type="GO" id="GO:0006351">
    <property type="term" value="P:DNA-templated transcription"/>
    <property type="evidence" value="ECO:0007669"/>
    <property type="project" value="InterPro"/>
</dbReference>
<organism evidence="4 5">
    <name type="scientific">Lasiosphaeria hispida</name>
    <dbReference type="NCBI Taxonomy" id="260671"/>
    <lineage>
        <taxon>Eukaryota</taxon>
        <taxon>Fungi</taxon>
        <taxon>Dikarya</taxon>
        <taxon>Ascomycota</taxon>
        <taxon>Pezizomycotina</taxon>
        <taxon>Sordariomycetes</taxon>
        <taxon>Sordariomycetidae</taxon>
        <taxon>Sordariales</taxon>
        <taxon>Lasiosphaeriaceae</taxon>
        <taxon>Lasiosphaeria</taxon>
    </lineage>
</organism>
<dbReference type="PROSITE" id="PS50048">
    <property type="entry name" value="ZN2_CY6_FUNGAL_2"/>
    <property type="match status" value="1"/>
</dbReference>
<dbReference type="Proteomes" id="UP001275084">
    <property type="component" value="Unassembled WGS sequence"/>
</dbReference>
<gene>
    <name evidence="4" type="ORF">B0T25DRAFT_599547</name>
</gene>
<dbReference type="InterPro" id="IPR001138">
    <property type="entry name" value="Zn2Cys6_DnaBD"/>
</dbReference>
<sequence length="705" mass="79618">RPILPAGPAPPANTVVGAPVSRQVPPKNVHVKAACETCRKRKVKCSGERPKCNSCVRSDQNCQYISSPTETYTQARKRKLDELQEKSSVYEELVGLLRSVPEQEAHDILRRLRAGGDVAAVTRQVKDGCLLLQLALSPETRLRYTFPYVAEMPARLQVHGNIYLDSPIYGAALSSTPSPSSPDSGDLEARYQCIYLKPYHTAKIIDPRLSQIKASRWTTVISDSDLFSKLLHAYLLHEYPTYPTFHKDYFLDDLAKGKTKYCSSVMVNTILASACHCYTDILNREQFWNPQGLGYKFLAEARRLWELECRTGRVTLTLAQTAVLLNLEYNHNGQDDVGYVFLQQAVGMANTLGLYKPDPHGSTQSKRMKNAREFFAWGLFSWTVLQSYYFYREPLIKTPPATPLPDPEKDPSWYGEFWLQYPMNSSLFPARHGYTVRTIALLRIILCEIACRAFRGEGGTQTLSWNDIVEFRAKLDRWYQAIPEPISAKNVVFPWHLKTHLEYYAALYNLHTGLLSPQGSTSARQKTVSEVSSFSITRFETITRLYYLRHSFETMDGFLTFHLSHLAAATLKAMQSLSHSTSNGLPPDQRLLKTLRSTVFLCIKGLNDQARYIHVAVVVYRLNRDTLSNYDLGLLRTNVNLFESTEADASLAQNCHSAWPLPMKTDEPEGPQGAAVGNLVRQYGRLAIEEGSEEGSRDSTPEGRD</sequence>
<dbReference type="SUPFAM" id="SSF57701">
    <property type="entry name" value="Zn2/Cys6 DNA-binding domain"/>
    <property type="match status" value="1"/>
</dbReference>
<dbReference type="GO" id="GO:0008270">
    <property type="term" value="F:zinc ion binding"/>
    <property type="evidence" value="ECO:0007669"/>
    <property type="project" value="InterPro"/>
</dbReference>
<dbReference type="PANTHER" id="PTHR47256">
    <property type="entry name" value="ZN(II)2CYS6 TRANSCRIPTION FACTOR (EUROFUNG)-RELATED"/>
    <property type="match status" value="1"/>
</dbReference>
<dbReference type="Gene3D" id="4.10.240.10">
    <property type="entry name" value="Zn(2)-C6 fungal-type DNA-binding domain"/>
    <property type="match status" value="1"/>
</dbReference>
<evidence type="ECO:0000256" key="2">
    <source>
        <dbReference type="ARBA" id="ARBA00023242"/>
    </source>
</evidence>
<dbReference type="PROSITE" id="PS00463">
    <property type="entry name" value="ZN2_CY6_FUNGAL_1"/>
    <property type="match status" value="1"/>
</dbReference>
<dbReference type="CDD" id="cd12148">
    <property type="entry name" value="fungal_TF_MHR"/>
    <property type="match status" value="1"/>
</dbReference>
<feature type="domain" description="Zn(2)-C6 fungal-type" evidence="3">
    <location>
        <begin position="34"/>
        <end position="64"/>
    </location>
</feature>
<dbReference type="GO" id="GO:0000981">
    <property type="term" value="F:DNA-binding transcription factor activity, RNA polymerase II-specific"/>
    <property type="evidence" value="ECO:0007669"/>
    <property type="project" value="InterPro"/>
</dbReference>
<accession>A0AAJ0HNU0</accession>
<feature type="non-terminal residue" evidence="4">
    <location>
        <position position="1"/>
    </location>
</feature>
<reference evidence="4" key="2">
    <citation type="submission" date="2023-06" db="EMBL/GenBank/DDBJ databases">
        <authorList>
            <consortium name="Lawrence Berkeley National Laboratory"/>
            <person name="Haridas S."/>
            <person name="Hensen N."/>
            <person name="Bonometti L."/>
            <person name="Westerberg I."/>
            <person name="Brannstrom I.O."/>
            <person name="Guillou S."/>
            <person name="Cros-Aarteil S."/>
            <person name="Calhoun S."/>
            <person name="Kuo A."/>
            <person name="Mondo S."/>
            <person name="Pangilinan J."/>
            <person name="Riley R."/>
            <person name="Labutti K."/>
            <person name="Andreopoulos B."/>
            <person name="Lipzen A."/>
            <person name="Chen C."/>
            <person name="Yanf M."/>
            <person name="Daum C."/>
            <person name="Ng V."/>
            <person name="Clum A."/>
            <person name="Steindorff A."/>
            <person name="Ohm R."/>
            <person name="Martin F."/>
            <person name="Silar P."/>
            <person name="Natvig D."/>
            <person name="Lalanne C."/>
            <person name="Gautier V."/>
            <person name="Ament-Velasquez S.L."/>
            <person name="Kruys A."/>
            <person name="Hutchinson M.I."/>
            <person name="Powell A.J."/>
            <person name="Barry K."/>
            <person name="Miller A.N."/>
            <person name="Grigoriev I.V."/>
            <person name="Debuchy R."/>
            <person name="Gladieux P."/>
            <person name="Thoren M.H."/>
            <person name="Johannesson H."/>
        </authorList>
    </citation>
    <scope>NUCLEOTIDE SEQUENCE</scope>
    <source>
        <strain evidence="4">CBS 955.72</strain>
    </source>
</reference>
<keyword evidence="2" id="KW-0539">Nucleus</keyword>
<evidence type="ECO:0000313" key="5">
    <source>
        <dbReference type="Proteomes" id="UP001275084"/>
    </source>
</evidence>
<dbReference type="SMART" id="SM00066">
    <property type="entry name" value="GAL4"/>
    <property type="match status" value="1"/>
</dbReference>
<dbReference type="EMBL" id="JAUIQD010000002">
    <property type="protein sequence ID" value="KAK3358721.1"/>
    <property type="molecule type" value="Genomic_DNA"/>
</dbReference>